<proteinExistence type="predicted"/>
<accession>A0AAV4RB96</accession>
<reference evidence="1 2" key="1">
    <citation type="submission" date="2021-06" db="EMBL/GenBank/DDBJ databases">
        <title>Caerostris extrusa draft genome.</title>
        <authorList>
            <person name="Kono N."/>
            <person name="Arakawa K."/>
        </authorList>
    </citation>
    <scope>NUCLEOTIDE SEQUENCE [LARGE SCALE GENOMIC DNA]</scope>
</reference>
<protein>
    <submittedName>
        <fullName evidence="1">Uncharacterized protein</fullName>
    </submittedName>
</protein>
<evidence type="ECO:0000313" key="1">
    <source>
        <dbReference type="EMBL" id="GIY19243.1"/>
    </source>
</evidence>
<comment type="caution">
    <text evidence="1">The sequence shown here is derived from an EMBL/GenBank/DDBJ whole genome shotgun (WGS) entry which is preliminary data.</text>
</comment>
<dbReference type="EMBL" id="BPLR01007731">
    <property type="protein sequence ID" value="GIY19243.1"/>
    <property type="molecule type" value="Genomic_DNA"/>
</dbReference>
<dbReference type="Proteomes" id="UP001054945">
    <property type="component" value="Unassembled WGS sequence"/>
</dbReference>
<organism evidence="1 2">
    <name type="scientific">Caerostris extrusa</name>
    <name type="common">Bark spider</name>
    <name type="synonym">Caerostris bankana</name>
    <dbReference type="NCBI Taxonomy" id="172846"/>
    <lineage>
        <taxon>Eukaryota</taxon>
        <taxon>Metazoa</taxon>
        <taxon>Ecdysozoa</taxon>
        <taxon>Arthropoda</taxon>
        <taxon>Chelicerata</taxon>
        <taxon>Arachnida</taxon>
        <taxon>Araneae</taxon>
        <taxon>Araneomorphae</taxon>
        <taxon>Entelegynae</taxon>
        <taxon>Araneoidea</taxon>
        <taxon>Araneidae</taxon>
        <taxon>Caerostris</taxon>
    </lineage>
</organism>
<gene>
    <name evidence="1" type="ORF">CEXT_123871</name>
</gene>
<keyword evidence="2" id="KW-1185">Reference proteome</keyword>
<sequence length="96" mass="11298">MEKMIIKFVRVSAKARKSNHFALQRQTAIMPCVMITLRDQLIRRRHQACFYVSKLEPNNFLQFYNGSSWSHSYNLGRILLTRVEFRGIALSSDFKS</sequence>
<name>A0AAV4RB96_CAEEX</name>
<evidence type="ECO:0000313" key="2">
    <source>
        <dbReference type="Proteomes" id="UP001054945"/>
    </source>
</evidence>
<dbReference type="AlphaFoldDB" id="A0AAV4RB96"/>